<dbReference type="EMBL" id="CP031699">
    <property type="protein sequence ID" value="QEY24534.1"/>
    <property type="molecule type" value="Genomic_DNA"/>
</dbReference>
<dbReference type="AlphaFoldDB" id="A0A5P3MSH8"/>
<evidence type="ECO:0000313" key="1">
    <source>
        <dbReference type="EMBL" id="QEY24534.1"/>
    </source>
</evidence>
<reference evidence="1 2" key="1">
    <citation type="submission" date="2018-08" db="EMBL/GenBank/DDBJ databases">
        <title>Neisseria animalis ATCC 49930 complete genome.</title>
        <authorList>
            <person name="Veseli I.A."/>
            <person name="Mascarenhas dos Santos A.C."/>
            <person name="Buttler R."/>
            <person name="Pombert J.-F."/>
        </authorList>
    </citation>
    <scope>NUCLEOTIDE SEQUENCE [LARGE SCALE GENOMIC DNA]</scope>
    <source>
        <strain evidence="1 2">ATCC 49930</strain>
    </source>
</reference>
<evidence type="ECO:0000313" key="2">
    <source>
        <dbReference type="Proteomes" id="UP000325536"/>
    </source>
</evidence>
<keyword evidence="2" id="KW-1185">Reference proteome</keyword>
<dbReference type="KEGG" id="naq:D0T90_08695"/>
<sequence>MQVAHAVIDHSNFHHILFSQTVFIAALSYSAMPSVYSVAQFQQPPPSRLQSVLAHSISVKADGNLPYSDGVCKT</sequence>
<name>A0A5P3MSH8_NEIAN</name>
<gene>
    <name evidence="1" type="ORF">D0T90_08695</name>
</gene>
<accession>A0A5P3MSH8</accession>
<proteinExistence type="predicted"/>
<organism evidence="1 2">
    <name type="scientific">Neisseria animalis</name>
    <dbReference type="NCBI Taxonomy" id="492"/>
    <lineage>
        <taxon>Bacteria</taxon>
        <taxon>Pseudomonadati</taxon>
        <taxon>Pseudomonadota</taxon>
        <taxon>Betaproteobacteria</taxon>
        <taxon>Neisseriales</taxon>
        <taxon>Neisseriaceae</taxon>
        <taxon>Neisseria</taxon>
    </lineage>
</organism>
<dbReference type="Proteomes" id="UP000325536">
    <property type="component" value="Chromosome"/>
</dbReference>
<protein>
    <submittedName>
        <fullName evidence="1">Uncharacterized protein</fullName>
    </submittedName>
</protein>